<comment type="similarity">
    <text evidence="2 7">Belongs to the short-chain dehydrogenases/reductases (SDR) family.</text>
</comment>
<dbReference type="InterPro" id="IPR002347">
    <property type="entry name" value="SDR_fam"/>
</dbReference>
<organism evidence="8 9">
    <name type="scientific">Mycolicibacterium confluentis</name>
    <dbReference type="NCBI Taxonomy" id="28047"/>
    <lineage>
        <taxon>Bacteria</taxon>
        <taxon>Bacillati</taxon>
        <taxon>Actinomycetota</taxon>
        <taxon>Actinomycetes</taxon>
        <taxon>Mycobacteriales</taxon>
        <taxon>Mycobacteriaceae</taxon>
        <taxon>Mycolicibacterium</taxon>
    </lineage>
</organism>
<keyword evidence="3" id="KW-0134">Cell wall</keyword>
<dbReference type="Proteomes" id="UP000466931">
    <property type="component" value="Chromosome"/>
</dbReference>
<dbReference type="PANTHER" id="PTHR42879:SF2">
    <property type="entry name" value="3-OXOACYL-[ACYL-CARRIER-PROTEIN] REDUCTASE FABG"/>
    <property type="match status" value="1"/>
</dbReference>
<keyword evidence="9" id="KW-1185">Reference proteome</keyword>
<dbReference type="SUPFAM" id="SSF51735">
    <property type="entry name" value="NAD(P)-binding Rossmann-fold domains"/>
    <property type="match status" value="1"/>
</dbReference>
<dbReference type="PRINTS" id="PR00081">
    <property type="entry name" value="GDHRDH"/>
</dbReference>
<protein>
    <recommendedName>
        <fullName evidence="5">3-oxoacyl-[acyl-carrier-protein] reductase MabA</fullName>
    </recommendedName>
</protein>
<evidence type="ECO:0000256" key="4">
    <source>
        <dbReference type="ARBA" id="ARBA00023002"/>
    </source>
</evidence>
<evidence type="ECO:0000256" key="2">
    <source>
        <dbReference type="ARBA" id="ARBA00006484"/>
    </source>
</evidence>
<reference evidence="8" key="1">
    <citation type="journal article" date="2019" name="Emerg. Microbes Infect.">
        <title>Comprehensive subspecies identification of 175 nontuberculous mycobacteria species based on 7547 genomic profiles.</title>
        <authorList>
            <person name="Matsumoto Y."/>
            <person name="Kinjo T."/>
            <person name="Motooka D."/>
            <person name="Nabeya D."/>
            <person name="Jung N."/>
            <person name="Uechi K."/>
            <person name="Horii T."/>
            <person name="Iida T."/>
            <person name="Fujita J."/>
            <person name="Nakamura S."/>
        </authorList>
    </citation>
    <scope>NUCLEOTIDE SEQUENCE [LARGE SCALE GENOMIC DNA]</scope>
    <source>
        <strain evidence="8">JCM 13671</strain>
    </source>
</reference>
<name>A0A7I7Y5D4_9MYCO</name>
<dbReference type="Gene3D" id="3.40.50.720">
    <property type="entry name" value="NAD(P)-binding Rossmann-like Domain"/>
    <property type="match status" value="1"/>
</dbReference>
<evidence type="ECO:0000256" key="6">
    <source>
        <dbReference type="ARBA" id="ARBA00047400"/>
    </source>
</evidence>
<keyword evidence="4" id="KW-0560">Oxidoreductase</keyword>
<evidence type="ECO:0000256" key="3">
    <source>
        <dbReference type="ARBA" id="ARBA00022512"/>
    </source>
</evidence>
<evidence type="ECO:0000256" key="5">
    <source>
        <dbReference type="ARBA" id="ARBA00040781"/>
    </source>
</evidence>
<comment type="catalytic activity">
    <reaction evidence="6">
        <text>a (3R)-hydroxyacyl-[ACP] + NADP(+) = a 3-oxoacyl-[ACP] + NADPH + H(+)</text>
        <dbReference type="Rhea" id="RHEA:17397"/>
        <dbReference type="Rhea" id="RHEA-COMP:9916"/>
        <dbReference type="Rhea" id="RHEA-COMP:9945"/>
        <dbReference type="ChEBI" id="CHEBI:15378"/>
        <dbReference type="ChEBI" id="CHEBI:57783"/>
        <dbReference type="ChEBI" id="CHEBI:58349"/>
        <dbReference type="ChEBI" id="CHEBI:78776"/>
        <dbReference type="ChEBI" id="CHEBI:78827"/>
        <dbReference type="EC" id="1.1.1.100"/>
    </reaction>
    <physiologicalReaction direction="right-to-left" evidence="6">
        <dbReference type="Rhea" id="RHEA:17399"/>
    </physiologicalReaction>
</comment>
<dbReference type="EMBL" id="AP022612">
    <property type="protein sequence ID" value="BBZ36252.1"/>
    <property type="molecule type" value="Genomic_DNA"/>
</dbReference>
<dbReference type="AlphaFoldDB" id="A0A7I7Y5D4"/>
<dbReference type="Pfam" id="PF00106">
    <property type="entry name" value="adh_short"/>
    <property type="match status" value="1"/>
</dbReference>
<evidence type="ECO:0000313" key="9">
    <source>
        <dbReference type="Proteomes" id="UP000466931"/>
    </source>
</evidence>
<sequence length="273" mass="28271">MRNLETGLAGRTVVVTGANANIGRGIATEFAAEGANIVVVGRDPNQGAKVCAHLLERGARDVHWQACDVTDRADAAAMAVAVGERFGAVDVLVNGVGGNVGMDAFAESDPAAWRDDIDLTFVSVLNCTHAFLPGMIARGWGRIVNIGSTSGIVGDPLLAVYSAMKGAVHAFTRVLAKEVGTHGVTVNAVAPYSTFPDGADAISTGSRWHPDGVFARLMVDRAEELTSIARRTVLERQFALPAEVGAAVVYLASDAAAFVTGQVLSVDGGTQLA</sequence>
<comment type="subcellular location">
    <subcellularLocation>
        <location evidence="1">Secreted</location>
        <location evidence="1">Cell wall</location>
    </subcellularLocation>
</comment>
<gene>
    <name evidence="8" type="ORF">MCNF_48570</name>
</gene>
<proteinExistence type="inferred from homology"/>
<accession>A0A7I7Y5D4</accession>
<keyword evidence="3" id="KW-0964">Secreted</keyword>
<evidence type="ECO:0000256" key="1">
    <source>
        <dbReference type="ARBA" id="ARBA00004191"/>
    </source>
</evidence>
<reference evidence="8" key="2">
    <citation type="submission" date="2020-02" db="EMBL/GenBank/DDBJ databases">
        <authorList>
            <person name="Matsumoto Y."/>
            <person name="Motooka D."/>
            <person name="Nakamura S."/>
        </authorList>
    </citation>
    <scope>NUCLEOTIDE SEQUENCE</scope>
    <source>
        <strain evidence="8">JCM 13671</strain>
    </source>
</reference>
<dbReference type="FunFam" id="3.40.50.720:FF:000084">
    <property type="entry name" value="Short-chain dehydrogenase reductase"/>
    <property type="match status" value="1"/>
</dbReference>
<evidence type="ECO:0000313" key="8">
    <source>
        <dbReference type="EMBL" id="BBZ36252.1"/>
    </source>
</evidence>
<dbReference type="PRINTS" id="PR00080">
    <property type="entry name" value="SDRFAMILY"/>
</dbReference>
<dbReference type="InterPro" id="IPR050259">
    <property type="entry name" value="SDR"/>
</dbReference>
<dbReference type="GO" id="GO:0004316">
    <property type="term" value="F:3-oxoacyl-[acyl-carrier-protein] reductase (NADPH) activity"/>
    <property type="evidence" value="ECO:0007669"/>
    <property type="project" value="UniProtKB-EC"/>
</dbReference>
<evidence type="ECO:0000256" key="7">
    <source>
        <dbReference type="RuleBase" id="RU000363"/>
    </source>
</evidence>
<dbReference type="PANTHER" id="PTHR42879">
    <property type="entry name" value="3-OXOACYL-(ACYL-CARRIER-PROTEIN) REDUCTASE"/>
    <property type="match status" value="1"/>
</dbReference>
<dbReference type="InterPro" id="IPR036291">
    <property type="entry name" value="NAD(P)-bd_dom_sf"/>
</dbReference>
<dbReference type="RefSeq" id="WP_234812895.1">
    <property type="nucleotide sequence ID" value="NZ_AP022612.1"/>
</dbReference>